<keyword evidence="6 14" id="KW-0349">Heme</keyword>
<comment type="subcellular location">
    <subcellularLocation>
        <location evidence="4">Endoplasmic reticulum membrane</location>
        <topology evidence="4">Peripheral membrane protein</topology>
    </subcellularLocation>
    <subcellularLocation>
        <location evidence="3">Microsome membrane</location>
        <topology evidence="3">Peripheral membrane protein</topology>
    </subcellularLocation>
</comment>
<dbReference type="InterPro" id="IPR050476">
    <property type="entry name" value="Insect_CytP450_Detox"/>
</dbReference>
<evidence type="ECO:0000256" key="14">
    <source>
        <dbReference type="PIRSR" id="PIRSR602403-1"/>
    </source>
</evidence>
<evidence type="ECO:0000256" key="6">
    <source>
        <dbReference type="ARBA" id="ARBA00022617"/>
    </source>
</evidence>
<evidence type="ECO:0000256" key="5">
    <source>
        <dbReference type="ARBA" id="ARBA00010617"/>
    </source>
</evidence>
<evidence type="ECO:0000256" key="7">
    <source>
        <dbReference type="ARBA" id="ARBA00022723"/>
    </source>
</evidence>
<dbReference type="OrthoDB" id="6428965at2759"/>
<proteinExistence type="inferred from homology"/>
<dbReference type="CDD" id="cd11055">
    <property type="entry name" value="CYP3A-like"/>
    <property type="match status" value="1"/>
</dbReference>
<evidence type="ECO:0000256" key="12">
    <source>
        <dbReference type="ARBA" id="ARBA00023033"/>
    </source>
</evidence>
<evidence type="ECO:0000313" key="17">
    <source>
        <dbReference type="Proteomes" id="UP000728032"/>
    </source>
</evidence>
<dbReference type="PROSITE" id="PS00086">
    <property type="entry name" value="CYTOCHROME_P450"/>
    <property type="match status" value="1"/>
</dbReference>
<dbReference type="AlphaFoldDB" id="A0A7R9LZR7"/>
<dbReference type="InterPro" id="IPR017972">
    <property type="entry name" value="Cyt_P450_CS"/>
</dbReference>
<dbReference type="EMBL" id="CAJPVJ010003790">
    <property type="protein sequence ID" value="CAG2167944.1"/>
    <property type="molecule type" value="Genomic_DNA"/>
</dbReference>
<evidence type="ECO:0000256" key="3">
    <source>
        <dbReference type="ARBA" id="ARBA00004174"/>
    </source>
</evidence>
<organism evidence="16">
    <name type="scientific">Oppiella nova</name>
    <dbReference type="NCBI Taxonomy" id="334625"/>
    <lineage>
        <taxon>Eukaryota</taxon>
        <taxon>Metazoa</taxon>
        <taxon>Ecdysozoa</taxon>
        <taxon>Arthropoda</taxon>
        <taxon>Chelicerata</taxon>
        <taxon>Arachnida</taxon>
        <taxon>Acari</taxon>
        <taxon>Acariformes</taxon>
        <taxon>Sarcoptiformes</taxon>
        <taxon>Oribatida</taxon>
        <taxon>Brachypylina</taxon>
        <taxon>Oppioidea</taxon>
        <taxon>Oppiidae</taxon>
        <taxon>Oppiella</taxon>
    </lineage>
</organism>
<comment type="cofactor">
    <cofactor evidence="1 14">
        <name>heme</name>
        <dbReference type="ChEBI" id="CHEBI:30413"/>
    </cofactor>
</comment>
<dbReference type="Gene3D" id="1.10.630.10">
    <property type="entry name" value="Cytochrome P450"/>
    <property type="match status" value="1"/>
</dbReference>
<dbReference type="InterPro" id="IPR036396">
    <property type="entry name" value="Cyt_P450_sf"/>
</dbReference>
<dbReference type="InterPro" id="IPR001128">
    <property type="entry name" value="Cyt_P450"/>
</dbReference>
<dbReference type="PANTHER" id="PTHR24292:SF54">
    <property type="entry name" value="CYP9F3-RELATED"/>
    <property type="match status" value="1"/>
</dbReference>
<name>A0A7R9LZR7_9ACAR</name>
<evidence type="ECO:0000256" key="15">
    <source>
        <dbReference type="RuleBase" id="RU000461"/>
    </source>
</evidence>
<evidence type="ECO:0000256" key="2">
    <source>
        <dbReference type="ARBA" id="ARBA00003690"/>
    </source>
</evidence>
<dbReference type="PANTHER" id="PTHR24292">
    <property type="entry name" value="CYTOCHROME P450"/>
    <property type="match status" value="1"/>
</dbReference>
<dbReference type="GO" id="GO:0005506">
    <property type="term" value="F:iron ion binding"/>
    <property type="evidence" value="ECO:0007669"/>
    <property type="project" value="InterPro"/>
</dbReference>
<dbReference type="Proteomes" id="UP000728032">
    <property type="component" value="Unassembled WGS sequence"/>
</dbReference>
<comment type="function">
    <text evidence="2">May be involved in the metabolism of insect hormones and in the breakdown of synthetic insecticides.</text>
</comment>
<evidence type="ECO:0000256" key="11">
    <source>
        <dbReference type="ARBA" id="ARBA00023004"/>
    </source>
</evidence>
<keyword evidence="13" id="KW-0472">Membrane</keyword>
<evidence type="ECO:0000256" key="1">
    <source>
        <dbReference type="ARBA" id="ARBA00001971"/>
    </source>
</evidence>
<evidence type="ECO:0000256" key="8">
    <source>
        <dbReference type="ARBA" id="ARBA00022824"/>
    </source>
</evidence>
<evidence type="ECO:0000256" key="9">
    <source>
        <dbReference type="ARBA" id="ARBA00022848"/>
    </source>
</evidence>
<gene>
    <name evidence="16" type="ORF">ONB1V03_LOCUS7438</name>
</gene>
<evidence type="ECO:0000256" key="13">
    <source>
        <dbReference type="ARBA" id="ARBA00023136"/>
    </source>
</evidence>
<comment type="similarity">
    <text evidence="5 15">Belongs to the cytochrome P450 family.</text>
</comment>
<keyword evidence="8" id="KW-0256">Endoplasmic reticulum</keyword>
<dbReference type="GO" id="GO:0004497">
    <property type="term" value="F:monooxygenase activity"/>
    <property type="evidence" value="ECO:0007669"/>
    <property type="project" value="UniProtKB-KW"/>
</dbReference>
<keyword evidence="12 15" id="KW-0503">Monooxygenase</keyword>
<keyword evidence="11 14" id="KW-0408">Iron</keyword>
<dbReference type="EMBL" id="OC918615">
    <property type="protein sequence ID" value="CAD7649731.1"/>
    <property type="molecule type" value="Genomic_DNA"/>
</dbReference>
<accession>A0A7R9LZR7</accession>
<dbReference type="GO" id="GO:0016705">
    <property type="term" value="F:oxidoreductase activity, acting on paired donors, with incorporation or reduction of molecular oxygen"/>
    <property type="evidence" value="ECO:0007669"/>
    <property type="project" value="InterPro"/>
</dbReference>
<dbReference type="InterPro" id="IPR002403">
    <property type="entry name" value="Cyt_P450_E_grp-IV"/>
</dbReference>
<dbReference type="PRINTS" id="PR00385">
    <property type="entry name" value="P450"/>
</dbReference>
<dbReference type="GO" id="GO:0005789">
    <property type="term" value="C:endoplasmic reticulum membrane"/>
    <property type="evidence" value="ECO:0007669"/>
    <property type="project" value="UniProtKB-SubCell"/>
</dbReference>
<evidence type="ECO:0000256" key="4">
    <source>
        <dbReference type="ARBA" id="ARBA00004406"/>
    </source>
</evidence>
<keyword evidence="10 15" id="KW-0560">Oxidoreductase</keyword>
<dbReference type="SUPFAM" id="SSF48264">
    <property type="entry name" value="Cytochrome P450"/>
    <property type="match status" value="1"/>
</dbReference>
<sequence>MSNNKILFKHLFNSRGDDWRRLRSILSPTFTSGKMRKMYPMVRECLNDLLDQLDVCAVNGNDINLKDMMGNYTMDVIARCAFATKTNAHKDPNNPFVTNAKKIFSFPFFRILLIILLPKTVRKVFGINTIDDNVNQFFFDITKQVIQQRKSSKDSHKTYNDFIKLLVDAEYQKEELMDEKDISESYHVNEEMDSKPLTRNLLSIDSSNKRLSDYEIQAQGWVFFVAGYETTATTLSFCSYQLALNPHIQDRLYEEVEGVVDSDGEIKYDELVKLPLLDAILSETLRLYPPLVRLTRKSKSDYMLGDTGIQLYGGQDIKIPVYAIHHSEEFYPNADKFDPDRFMPHNRHNINPYIYLPFGAGPRHCIGMRFALMEAKLAVPLKFKTITRICAAEKVVVGIEKR</sequence>
<evidence type="ECO:0008006" key="18">
    <source>
        <dbReference type="Google" id="ProtNLM"/>
    </source>
</evidence>
<dbReference type="Pfam" id="PF00067">
    <property type="entry name" value="p450"/>
    <property type="match status" value="2"/>
</dbReference>
<feature type="binding site" description="axial binding residue" evidence="14">
    <location>
        <position position="365"/>
    </location>
    <ligand>
        <name>heme</name>
        <dbReference type="ChEBI" id="CHEBI:30413"/>
    </ligand>
    <ligandPart>
        <name>Fe</name>
        <dbReference type="ChEBI" id="CHEBI:18248"/>
    </ligandPart>
</feature>
<evidence type="ECO:0000256" key="10">
    <source>
        <dbReference type="ARBA" id="ARBA00023002"/>
    </source>
</evidence>
<protein>
    <recommendedName>
        <fullName evidence="18">Cytochrome P450</fullName>
    </recommendedName>
</protein>
<dbReference type="PRINTS" id="PR00465">
    <property type="entry name" value="EP450IV"/>
</dbReference>
<keyword evidence="9" id="KW-0492">Microsome</keyword>
<reference evidence="16" key="1">
    <citation type="submission" date="2020-11" db="EMBL/GenBank/DDBJ databases">
        <authorList>
            <person name="Tran Van P."/>
        </authorList>
    </citation>
    <scope>NUCLEOTIDE SEQUENCE</scope>
</reference>
<keyword evidence="7 14" id="KW-0479">Metal-binding</keyword>
<keyword evidence="17" id="KW-1185">Reference proteome</keyword>
<evidence type="ECO:0000313" key="16">
    <source>
        <dbReference type="EMBL" id="CAD7649731.1"/>
    </source>
</evidence>
<dbReference type="GO" id="GO:0020037">
    <property type="term" value="F:heme binding"/>
    <property type="evidence" value="ECO:0007669"/>
    <property type="project" value="InterPro"/>
</dbReference>